<keyword evidence="4 6" id="KW-0472">Membrane</keyword>
<feature type="transmembrane region" description="Helical" evidence="6">
    <location>
        <begin position="135"/>
        <end position="158"/>
    </location>
</feature>
<comment type="similarity">
    <text evidence="6">Belongs to the ABC-2 integral membrane protein family.</text>
</comment>
<dbReference type="GO" id="GO:0043190">
    <property type="term" value="C:ATP-binding cassette (ABC) transporter complex"/>
    <property type="evidence" value="ECO:0007669"/>
    <property type="project" value="InterPro"/>
</dbReference>
<comment type="subcellular location">
    <subcellularLocation>
        <location evidence="6">Cell membrane</location>
        <topology evidence="6">Multi-pass membrane protein</topology>
    </subcellularLocation>
    <subcellularLocation>
        <location evidence="1">Membrane</location>
        <topology evidence="1">Multi-pass membrane protein</topology>
    </subcellularLocation>
</comment>
<dbReference type="PIRSF" id="PIRSF006648">
    <property type="entry name" value="DrrB"/>
    <property type="match status" value="1"/>
</dbReference>
<dbReference type="InterPro" id="IPR000412">
    <property type="entry name" value="ABC_2_transport"/>
</dbReference>
<dbReference type="Proteomes" id="UP000481360">
    <property type="component" value="Unassembled WGS sequence"/>
</dbReference>
<evidence type="ECO:0000313" key="9">
    <source>
        <dbReference type="Proteomes" id="UP000481360"/>
    </source>
</evidence>
<evidence type="ECO:0000256" key="5">
    <source>
        <dbReference type="ARBA" id="ARBA00023251"/>
    </source>
</evidence>
<feature type="transmembrane region" description="Helical" evidence="6">
    <location>
        <begin position="21"/>
        <end position="40"/>
    </location>
</feature>
<dbReference type="PANTHER" id="PTHR43027:SF2">
    <property type="entry name" value="TRANSPORT PERMEASE PROTEIN"/>
    <property type="match status" value="1"/>
</dbReference>
<feature type="domain" description="ABC transmembrane type-2" evidence="7">
    <location>
        <begin position="18"/>
        <end position="242"/>
    </location>
</feature>
<keyword evidence="2 6" id="KW-0812">Transmembrane</keyword>
<evidence type="ECO:0000259" key="7">
    <source>
        <dbReference type="PROSITE" id="PS51012"/>
    </source>
</evidence>
<dbReference type="InterPro" id="IPR013525">
    <property type="entry name" value="ABC2_TM"/>
</dbReference>
<comment type="caution">
    <text evidence="8">The sequence shown here is derived from an EMBL/GenBank/DDBJ whole genome shotgun (WGS) entry which is preliminary data.</text>
</comment>
<feature type="transmembrane region" description="Helical" evidence="6">
    <location>
        <begin position="60"/>
        <end position="80"/>
    </location>
</feature>
<dbReference type="AlphaFoldDB" id="A0A7C9RY25"/>
<keyword evidence="6" id="KW-0813">Transport</keyword>
<name>A0A7C9RY25_9PSEU</name>
<feature type="transmembrane region" description="Helical" evidence="6">
    <location>
        <begin position="165"/>
        <end position="184"/>
    </location>
</feature>
<sequence>MVLKIIEVEARLFVRDRLNSLFSLLFPSLLLLVLGAVPALRTPAPEFGGLRFIDGYMSSLVVLTLVFIGLQRLPAVVATYREKGVLRRLSTTPMHPARLLVGQLVVNFAAAILSVLLTILVGYVVFGVDLPHHPLGLACAVVLGGAGTFALGLVIAALAPNARTAGGWATVVFMLLMFFGGVYLPRFMLPSVVQAIGSYTPPGVEALQQAWLGSAPDWRHLAIMGLVSLVAGTVAARTFRWG</sequence>
<keyword evidence="3 6" id="KW-1133">Transmembrane helix</keyword>
<reference evidence="8 9" key="1">
    <citation type="submission" date="2020-03" db="EMBL/GenBank/DDBJ databases">
        <title>Isolation and identification of active actinomycetes.</title>
        <authorList>
            <person name="Sun X."/>
        </authorList>
    </citation>
    <scope>NUCLEOTIDE SEQUENCE [LARGE SCALE GENOMIC DNA]</scope>
    <source>
        <strain evidence="8 9">NEAU-D13</strain>
    </source>
</reference>
<dbReference type="InterPro" id="IPR047817">
    <property type="entry name" value="ABC2_TM_bact-type"/>
</dbReference>
<dbReference type="InterPro" id="IPR052902">
    <property type="entry name" value="ABC-2_transporter"/>
</dbReference>
<evidence type="ECO:0000313" key="8">
    <source>
        <dbReference type="EMBL" id="NGY65768.1"/>
    </source>
</evidence>
<gene>
    <name evidence="8" type="ORF">G7043_43455</name>
</gene>
<dbReference type="Pfam" id="PF01061">
    <property type="entry name" value="ABC2_membrane"/>
    <property type="match status" value="1"/>
</dbReference>
<keyword evidence="6" id="KW-1003">Cell membrane</keyword>
<evidence type="ECO:0000256" key="2">
    <source>
        <dbReference type="ARBA" id="ARBA00022692"/>
    </source>
</evidence>
<feature type="transmembrane region" description="Helical" evidence="6">
    <location>
        <begin position="100"/>
        <end position="123"/>
    </location>
</feature>
<dbReference type="EMBL" id="JAAMPJ010000017">
    <property type="protein sequence ID" value="NGY65768.1"/>
    <property type="molecule type" value="Genomic_DNA"/>
</dbReference>
<evidence type="ECO:0000256" key="1">
    <source>
        <dbReference type="ARBA" id="ARBA00004141"/>
    </source>
</evidence>
<dbReference type="PROSITE" id="PS51012">
    <property type="entry name" value="ABC_TM2"/>
    <property type="match status" value="1"/>
</dbReference>
<protein>
    <recommendedName>
        <fullName evidence="6">Transport permease protein</fullName>
    </recommendedName>
</protein>
<keyword evidence="5" id="KW-0046">Antibiotic resistance</keyword>
<dbReference type="GO" id="GO:0046677">
    <property type="term" value="P:response to antibiotic"/>
    <property type="evidence" value="ECO:0007669"/>
    <property type="project" value="UniProtKB-KW"/>
</dbReference>
<accession>A0A7C9RY25</accession>
<evidence type="ECO:0000256" key="3">
    <source>
        <dbReference type="ARBA" id="ARBA00022989"/>
    </source>
</evidence>
<evidence type="ECO:0000256" key="6">
    <source>
        <dbReference type="RuleBase" id="RU361157"/>
    </source>
</evidence>
<dbReference type="GO" id="GO:0140359">
    <property type="term" value="F:ABC-type transporter activity"/>
    <property type="evidence" value="ECO:0007669"/>
    <property type="project" value="InterPro"/>
</dbReference>
<organism evidence="8 9">
    <name type="scientific">Lentzea alba</name>
    <dbReference type="NCBI Taxonomy" id="2714351"/>
    <lineage>
        <taxon>Bacteria</taxon>
        <taxon>Bacillati</taxon>
        <taxon>Actinomycetota</taxon>
        <taxon>Actinomycetes</taxon>
        <taxon>Pseudonocardiales</taxon>
        <taxon>Pseudonocardiaceae</taxon>
        <taxon>Lentzea</taxon>
    </lineage>
</organism>
<feature type="transmembrane region" description="Helical" evidence="6">
    <location>
        <begin position="221"/>
        <end position="239"/>
    </location>
</feature>
<dbReference type="PANTHER" id="PTHR43027">
    <property type="entry name" value="DOXORUBICIN RESISTANCE ABC TRANSPORTER PERMEASE PROTEIN DRRC-RELATED"/>
    <property type="match status" value="1"/>
</dbReference>
<evidence type="ECO:0000256" key="4">
    <source>
        <dbReference type="ARBA" id="ARBA00023136"/>
    </source>
</evidence>
<proteinExistence type="inferred from homology"/>
<keyword evidence="9" id="KW-1185">Reference proteome</keyword>